<gene>
    <name evidence="1" type="ORF">ACAOBT_LOCUS26124</name>
</gene>
<name>A0A9P0LQM0_ACAOB</name>
<accession>A0A9P0LQM0</accession>
<keyword evidence="2" id="KW-1185">Reference proteome</keyword>
<dbReference type="EMBL" id="CAKOFQ010007444">
    <property type="protein sequence ID" value="CAH2001335.1"/>
    <property type="molecule type" value="Genomic_DNA"/>
</dbReference>
<dbReference type="Proteomes" id="UP001152888">
    <property type="component" value="Unassembled WGS sequence"/>
</dbReference>
<reference evidence="1" key="1">
    <citation type="submission" date="2022-03" db="EMBL/GenBank/DDBJ databases">
        <authorList>
            <person name="Sayadi A."/>
        </authorList>
    </citation>
    <scope>NUCLEOTIDE SEQUENCE</scope>
</reference>
<sequence length="15" mass="1669">MTFLNNTGIPYTGCH</sequence>
<comment type="caution">
    <text evidence="1">The sequence shown here is derived from an EMBL/GenBank/DDBJ whole genome shotgun (WGS) entry which is preliminary data.</text>
</comment>
<evidence type="ECO:0000313" key="1">
    <source>
        <dbReference type="EMBL" id="CAH2001335.1"/>
    </source>
</evidence>
<proteinExistence type="predicted"/>
<organism evidence="1 2">
    <name type="scientific">Acanthoscelides obtectus</name>
    <name type="common">Bean weevil</name>
    <name type="synonym">Bruchus obtectus</name>
    <dbReference type="NCBI Taxonomy" id="200917"/>
    <lineage>
        <taxon>Eukaryota</taxon>
        <taxon>Metazoa</taxon>
        <taxon>Ecdysozoa</taxon>
        <taxon>Arthropoda</taxon>
        <taxon>Hexapoda</taxon>
        <taxon>Insecta</taxon>
        <taxon>Pterygota</taxon>
        <taxon>Neoptera</taxon>
        <taxon>Endopterygota</taxon>
        <taxon>Coleoptera</taxon>
        <taxon>Polyphaga</taxon>
        <taxon>Cucujiformia</taxon>
        <taxon>Chrysomeloidea</taxon>
        <taxon>Chrysomelidae</taxon>
        <taxon>Bruchinae</taxon>
        <taxon>Bruchini</taxon>
        <taxon>Acanthoscelides</taxon>
    </lineage>
</organism>
<protein>
    <submittedName>
        <fullName evidence="1">Uncharacterized protein</fullName>
    </submittedName>
</protein>
<evidence type="ECO:0000313" key="2">
    <source>
        <dbReference type="Proteomes" id="UP001152888"/>
    </source>
</evidence>